<evidence type="ECO:0000313" key="1">
    <source>
        <dbReference type="EMBL" id="KAH7959803.1"/>
    </source>
</evidence>
<dbReference type="Proteomes" id="UP000821865">
    <property type="component" value="Chromosome 3"/>
</dbReference>
<sequence length="480" mass="53668">MCAVYWSSEPEPYFPADMIQKTATATKPPVPSKNATDEKVNLLYKEGLSGHVLASLPFVLMMGMPLPGFAYRVSMELNSGVKELMEAYGVTSTVYWLGNLLVELVKLMLIAVSVTLLWSYTELFKGTATDVQLLLLAFFFASSLALCLLIASFATRPGVAALSVVVMTLTTTLLPVVSLVGYSVEYIDMTRMLQLLSCLVPDVALTYAFTIMHINEELGGHLITLENMRNFVLRDVSLFKMAHAMMATLGGCLVLTMYVDRVWPGGDSFPERPLFFVDPDYWGMKYQLFSSTPSVRRMSAEKFTTEPVPPDLQPFVVLHKLSKNVITLLRSVPVLNKVSMKMYAEHVTVLLGTNGSGKSLILKIVSGLSRPHGGTVCVGSGYDVRKDLWHIRHLLGYCPQTDALLDELSIEENLFFFARLRRMGRRKAASEAQISLYEFQLFNRRKERVRHLKYSDRRRLQLAIAMVGSPAVSRSLCRSV</sequence>
<gene>
    <name evidence="1" type="ORF">HPB49_013964</name>
</gene>
<reference evidence="1" key="1">
    <citation type="submission" date="2020-05" db="EMBL/GenBank/DDBJ databases">
        <title>Large-scale comparative analyses of tick genomes elucidate their genetic diversity and vector capacities.</title>
        <authorList>
            <person name="Jia N."/>
            <person name="Wang J."/>
            <person name="Shi W."/>
            <person name="Du L."/>
            <person name="Sun Y."/>
            <person name="Zhan W."/>
            <person name="Jiang J."/>
            <person name="Wang Q."/>
            <person name="Zhang B."/>
            <person name="Ji P."/>
            <person name="Sakyi L.B."/>
            <person name="Cui X."/>
            <person name="Yuan T."/>
            <person name="Jiang B."/>
            <person name="Yang W."/>
            <person name="Lam T.T.-Y."/>
            <person name="Chang Q."/>
            <person name="Ding S."/>
            <person name="Wang X."/>
            <person name="Zhu J."/>
            <person name="Ruan X."/>
            <person name="Zhao L."/>
            <person name="Wei J."/>
            <person name="Que T."/>
            <person name="Du C."/>
            <person name="Cheng J."/>
            <person name="Dai P."/>
            <person name="Han X."/>
            <person name="Huang E."/>
            <person name="Gao Y."/>
            <person name="Liu J."/>
            <person name="Shao H."/>
            <person name="Ye R."/>
            <person name="Li L."/>
            <person name="Wei W."/>
            <person name="Wang X."/>
            <person name="Wang C."/>
            <person name="Yang T."/>
            <person name="Huo Q."/>
            <person name="Li W."/>
            <person name="Guo W."/>
            <person name="Chen H."/>
            <person name="Zhou L."/>
            <person name="Ni X."/>
            <person name="Tian J."/>
            <person name="Zhou Y."/>
            <person name="Sheng Y."/>
            <person name="Liu T."/>
            <person name="Pan Y."/>
            <person name="Xia L."/>
            <person name="Li J."/>
            <person name="Zhao F."/>
            <person name="Cao W."/>
        </authorList>
    </citation>
    <scope>NUCLEOTIDE SEQUENCE</scope>
    <source>
        <strain evidence="1">Dsil-2018</strain>
    </source>
</reference>
<protein>
    <submittedName>
        <fullName evidence="1">Uncharacterized protein</fullName>
    </submittedName>
</protein>
<proteinExistence type="predicted"/>
<comment type="caution">
    <text evidence="1">The sequence shown here is derived from an EMBL/GenBank/DDBJ whole genome shotgun (WGS) entry which is preliminary data.</text>
</comment>
<evidence type="ECO:0000313" key="2">
    <source>
        <dbReference type="Proteomes" id="UP000821865"/>
    </source>
</evidence>
<accession>A0ACB8D643</accession>
<dbReference type="EMBL" id="CM023472">
    <property type="protein sequence ID" value="KAH7959803.1"/>
    <property type="molecule type" value="Genomic_DNA"/>
</dbReference>
<name>A0ACB8D643_DERSI</name>
<keyword evidence="2" id="KW-1185">Reference proteome</keyword>
<organism evidence="1 2">
    <name type="scientific">Dermacentor silvarum</name>
    <name type="common">Tick</name>
    <dbReference type="NCBI Taxonomy" id="543639"/>
    <lineage>
        <taxon>Eukaryota</taxon>
        <taxon>Metazoa</taxon>
        <taxon>Ecdysozoa</taxon>
        <taxon>Arthropoda</taxon>
        <taxon>Chelicerata</taxon>
        <taxon>Arachnida</taxon>
        <taxon>Acari</taxon>
        <taxon>Parasitiformes</taxon>
        <taxon>Ixodida</taxon>
        <taxon>Ixodoidea</taxon>
        <taxon>Ixodidae</taxon>
        <taxon>Rhipicephalinae</taxon>
        <taxon>Dermacentor</taxon>
    </lineage>
</organism>